<proteinExistence type="predicted"/>
<protein>
    <submittedName>
        <fullName evidence="1">Uncharacterized protein</fullName>
    </submittedName>
</protein>
<dbReference type="EMBL" id="LAZR01021118">
    <property type="protein sequence ID" value="KKL86437.1"/>
    <property type="molecule type" value="Genomic_DNA"/>
</dbReference>
<name>A0A0F9IGC7_9ZZZZ</name>
<reference evidence="1" key="1">
    <citation type="journal article" date="2015" name="Nature">
        <title>Complex archaea that bridge the gap between prokaryotes and eukaryotes.</title>
        <authorList>
            <person name="Spang A."/>
            <person name="Saw J.H."/>
            <person name="Jorgensen S.L."/>
            <person name="Zaremba-Niedzwiedzka K."/>
            <person name="Martijn J."/>
            <person name="Lind A.E."/>
            <person name="van Eijk R."/>
            <person name="Schleper C."/>
            <person name="Guy L."/>
            <person name="Ettema T.J."/>
        </authorList>
    </citation>
    <scope>NUCLEOTIDE SEQUENCE</scope>
</reference>
<sequence length="130" mass="14357">MEIEIIKADTPTVNDRIYPKEELEKAIAKIKTPLLGRLGSSGSNPTNVNLSDVVFMVDNIRLKDGTVVGDMKILDTPKRPEFEELLEFVRYAPAGTGQVDGEGNISDYKFLCVDAILDGNNDTPTKFEPK</sequence>
<organism evidence="1">
    <name type="scientific">marine sediment metagenome</name>
    <dbReference type="NCBI Taxonomy" id="412755"/>
    <lineage>
        <taxon>unclassified sequences</taxon>
        <taxon>metagenomes</taxon>
        <taxon>ecological metagenomes</taxon>
    </lineage>
</organism>
<comment type="caution">
    <text evidence="1">The sequence shown here is derived from an EMBL/GenBank/DDBJ whole genome shotgun (WGS) entry which is preliminary data.</text>
</comment>
<gene>
    <name evidence="1" type="ORF">LCGC14_1944730</name>
</gene>
<dbReference type="AlphaFoldDB" id="A0A0F9IGC7"/>
<accession>A0A0F9IGC7</accession>
<evidence type="ECO:0000313" key="1">
    <source>
        <dbReference type="EMBL" id="KKL86437.1"/>
    </source>
</evidence>